<feature type="compositionally biased region" description="Basic residues" evidence="1">
    <location>
        <begin position="191"/>
        <end position="200"/>
    </location>
</feature>
<accession>A0A7R9QZS3</accession>
<protein>
    <submittedName>
        <fullName evidence="2">Uncharacterized protein</fullName>
    </submittedName>
</protein>
<evidence type="ECO:0000313" key="2">
    <source>
        <dbReference type="EMBL" id="CAD7664422.1"/>
    </source>
</evidence>
<feature type="compositionally biased region" description="Basic and acidic residues" evidence="1">
    <location>
        <begin position="242"/>
        <end position="251"/>
    </location>
</feature>
<evidence type="ECO:0000313" key="3">
    <source>
        <dbReference type="Proteomes" id="UP000728032"/>
    </source>
</evidence>
<gene>
    <name evidence="2" type="ORF">ONB1V03_LOCUS20980</name>
</gene>
<evidence type="ECO:0000256" key="1">
    <source>
        <dbReference type="SAM" id="MobiDB-lite"/>
    </source>
</evidence>
<proteinExistence type="predicted"/>
<feature type="region of interest" description="Disordered" evidence="1">
    <location>
        <begin position="191"/>
        <end position="257"/>
    </location>
</feature>
<dbReference type="OrthoDB" id="6516199at2759"/>
<organism evidence="2">
    <name type="scientific">Oppiella nova</name>
    <dbReference type="NCBI Taxonomy" id="334625"/>
    <lineage>
        <taxon>Eukaryota</taxon>
        <taxon>Metazoa</taxon>
        <taxon>Ecdysozoa</taxon>
        <taxon>Arthropoda</taxon>
        <taxon>Chelicerata</taxon>
        <taxon>Arachnida</taxon>
        <taxon>Acari</taxon>
        <taxon>Acariformes</taxon>
        <taxon>Sarcoptiformes</taxon>
        <taxon>Oribatida</taxon>
        <taxon>Brachypylina</taxon>
        <taxon>Oppioidea</taxon>
        <taxon>Oppiidae</taxon>
        <taxon>Oppiella</taxon>
    </lineage>
</organism>
<feature type="compositionally biased region" description="Basic and acidic residues" evidence="1">
    <location>
        <begin position="218"/>
        <end position="232"/>
    </location>
</feature>
<dbReference type="AlphaFoldDB" id="A0A7R9QZS3"/>
<dbReference type="EMBL" id="CAJPVJ010038265">
    <property type="protein sequence ID" value="CAG2181559.1"/>
    <property type="molecule type" value="Genomic_DNA"/>
</dbReference>
<reference evidence="2" key="1">
    <citation type="submission" date="2020-11" db="EMBL/GenBank/DDBJ databases">
        <authorList>
            <person name="Tran Van P."/>
        </authorList>
    </citation>
    <scope>NUCLEOTIDE SEQUENCE</scope>
</reference>
<feature type="non-terminal residue" evidence="2">
    <location>
        <position position="257"/>
    </location>
</feature>
<keyword evidence="3" id="KW-1185">Reference proteome</keyword>
<feature type="non-terminal residue" evidence="2">
    <location>
        <position position="1"/>
    </location>
</feature>
<name>A0A7R9QZS3_9ACAR</name>
<dbReference type="Proteomes" id="UP000728032">
    <property type="component" value="Unassembled WGS sequence"/>
</dbReference>
<dbReference type="EMBL" id="OC953090">
    <property type="protein sequence ID" value="CAD7664422.1"/>
    <property type="molecule type" value="Genomic_DNA"/>
</dbReference>
<sequence>IGGSTEKWGESVGIVDEKGCLRRVLAIEELRNYLPLECTNATTDSTIYCSLINDRFPRFFDSTYNYLQRWRMRYNVFADGLLADKHEDCERQTVVHIGELHLYFDLMPQYPNPHYVNNSFYANGKPSERPLDSEAVSRVMAAIDSVRQSRDIHQLRLPVRADRFHNLDAIHAKFEERQQEMVDESRAVHRKGVHNHHNNNRFHETGGRGGGGAGRGRHGYETSQRGRRESPENRSFGRHRQQRPELTDNSRESSTTA</sequence>